<protein>
    <submittedName>
        <fullName evidence="1">Uncharacterized protein</fullName>
    </submittedName>
</protein>
<reference evidence="1 2" key="1">
    <citation type="submission" date="2008-07" db="EMBL/GenBank/DDBJ databases">
        <authorList>
            <person name="El-Sayed N."/>
            <person name="Caler E."/>
            <person name="Inman J."/>
            <person name="Amedeo P."/>
            <person name="Hass B."/>
            <person name="Wortman J."/>
        </authorList>
    </citation>
    <scope>NUCLEOTIDE SEQUENCE [LARGE SCALE GENOMIC DNA]</scope>
    <source>
        <strain evidence="2">ATCC 50983 / TXsc</strain>
    </source>
</reference>
<organism evidence="2">
    <name type="scientific">Perkinsus marinus (strain ATCC 50983 / TXsc)</name>
    <dbReference type="NCBI Taxonomy" id="423536"/>
    <lineage>
        <taxon>Eukaryota</taxon>
        <taxon>Sar</taxon>
        <taxon>Alveolata</taxon>
        <taxon>Perkinsozoa</taxon>
        <taxon>Perkinsea</taxon>
        <taxon>Perkinsida</taxon>
        <taxon>Perkinsidae</taxon>
        <taxon>Perkinsus</taxon>
    </lineage>
</organism>
<dbReference type="AlphaFoldDB" id="C5LSE5"/>
<keyword evidence="2" id="KW-1185">Reference proteome</keyword>
<feature type="non-terminal residue" evidence="1">
    <location>
        <position position="1"/>
    </location>
</feature>
<dbReference type="GeneID" id="9050106"/>
<dbReference type="EMBL" id="GG685170">
    <property type="protein sequence ID" value="EER00348.1"/>
    <property type="molecule type" value="Genomic_DNA"/>
</dbReference>
<dbReference type="InParanoid" id="C5LSE5"/>
<accession>C5LSE5</accession>
<name>C5LSE5_PERM5</name>
<sequence>YYVGYEGVGEEEPLVAVEEVPFSESDVDWFVIGVLIVDRDAAGQVMTVYARNVCSFPQKWGRSTRSSKG</sequence>
<dbReference type="Proteomes" id="UP000007800">
    <property type="component" value="Unassembled WGS sequence"/>
</dbReference>
<evidence type="ECO:0000313" key="2">
    <source>
        <dbReference type="Proteomes" id="UP000007800"/>
    </source>
</evidence>
<dbReference type="RefSeq" id="XP_002767630.1">
    <property type="nucleotide sequence ID" value="XM_002767584.1"/>
</dbReference>
<proteinExistence type="predicted"/>
<evidence type="ECO:0000313" key="1">
    <source>
        <dbReference type="EMBL" id="EER00348.1"/>
    </source>
</evidence>
<gene>
    <name evidence="1" type="ORF">Pmar_PMAR025472</name>
</gene>